<evidence type="ECO:0000313" key="2">
    <source>
        <dbReference type="EMBL" id="GAA2729528.1"/>
    </source>
</evidence>
<evidence type="ECO:0000313" key="3">
    <source>
        <dbReference type="Proteomes" id="UP001501842"/>
    </source>
</evidence>
<sequence length="301" mass="31872">MTLLSSPDAVVLGTNTMDATAAFLENIGFAETDRTVLSADASQALYGLSGEAEQRTFAVRDASGRALPGQIRVVHTDEEPLEYDPYRTGGHAVDVYCLDQEEGSRLAKEGGADVGETVVFATKFFTLSGTFCIVPGGGPVVLLGSENRLPSALDDDPSRLFSQVHSLIWTVPDLEAALGFFAAAGLPEVRRNVFQADPAVAGLMALPEPVPFTMALLADEQKTPSRLELLGFDAEVPSVPDPGRPLRPGQLLLSFSVDSLDEAQALLSQHGASFSPVAAVGTGRAVTAQAPSDLWLEFRSR</sequence>
<dbReference type="Proteomes" id="UP001501842">
    <property type="component" value="Unassembled WGS sequence"/>
</dbReference>
<dbReference type="EMBL" id="BAAATZ010000015">
    <property type="protein sequence ID" value="GAA2729528.1"/>
    <property type="molecule type" value="Genomic_DNA"/>
</dbReference>
<protein>
    <recommendedName>
        <fullName evidence="1">VOC domain-containing protein</fullName>
    </recommendedName>
</protein>
<dbReference type="PROSITE" id="PS51819">
    <property type="entry name" value="VOC"/>
    <property type="match status" value="1"/>
</dbReference>
<gene>
    <name evidence="2" type="ORF">GCM10010439_40240</name>
</gene>
<keyword evidence="3" id="KW-1185">Reference proteome</keyword>
<dbReference type="InterPro" id="IPR037523">
    <property type="entry name" value="VOC_core"/>
</dbReference>
<proteinExistence type="predicted"/>
<accession>A0ABN3UBL9</accession>
<dbReference type="Gene3D" id="3.10.180.10">
    <property type="entry name" value="2,3-Dihydroxybiphenyl 1,2-Dioxygenase, domain 1"/>
    <property type="match status" value="1"/>
</dbReference>
<name>A0ABN3UBL9_9ACTN</name>
<dbReference type="RefSeq" id="WP_344452075.1">
    <property type="nucleotide sequence ID" value="NZ_BAAATZ010000015.1"/>
</dbReference>
<comment type="caution">
    <text evidence="2">The sequence shown here is derived from an EMBL/GenBank/DDBJ whole genome shotgun (WGS) entry which is preliminary data.</text>
</comment>
<dbReference type="SUPFAM" id="SSF54593">
    <property type="entry name" value="Glyoxalase/Bleomycin resistance protein/Dihydroxybiphenyl dioxygenase"/>
    <property type="match status" value="1"/>
</dbReference>
<dbReference type="InterPro" id="IPR029068">
    <property type="entry name" value="Glyas_Bleomycin-R_OHBP_Dase"/>
</dbReference>
<organism evidence="2 3">
    <name type="scientific">Actinocorallia aurantiaca</name>
    <dbReference type="NCBI Taxonomy" id="46204"/>
    <lineage>
        <taxon>Bacteria</taxon>
        <taxon>Bacillati</taxon>
        <taxon>Actinomycetota</taxon>
        <taxon>Actinomycetes</taxon>
        <taxon>Streptosporangiales</taxon>
        <taxon>Thermomonosporaceae</taxon>
        <taxon>Actinocorallia</taxon>
    </lineage>
</organism>
<feature type="domain" description="VOC" evidence="1">
    <location>
        <begin position="163"/>
        <end position="301"/>
    </location>
</feature>
<reference evidence="2 3" key="1">
    <citation type="journal article" date="2019" name="Int. J. Syst. Evol. Microbiol.">
        <title>The Global Catalogue of Microorganisms (GCM) 10K type strain sequencing project: providing services to taxonomists for standard genome sequencing and annotation.</title>
        <authorList>
            <consortium name="The Broad Institute Genomics Platform"/>
            <consortium name="The Broad Institute Genome Sequencing Center for Infectious Disease"/>
            <person name="Wu L."/>
            <person name="Ma J."/>
        </authorList>
    </citation>
    <scope>NUCLEOTIDE SEQUENCE [LARGE SCALE GENOMIC DNA]</scope>
    <source>
        <strain evidence="2 3">JCM 8201</strain>
    </source>
</reference>
<evidence type="ECO:0000259" key="1">
    <source>
        <dbReference type="PROSITE" id="PS51819"/>
    </source>
</evidence>